<name>A0A4X2KYH3_VOMUR</name>
<sequence>MTSKIYAWSTLPVPIGSSSLGFEVLSSSIVDSNFELDLNAKFQDPAGKLIKVFNDSQSSLTVPRLDGFGFSFIVRQDVVNTAIGVLLPPRELTVLLDSVLPELARQLKSILNKINTKASVQLEPTQIVKILTQEPPDIILKAGSASIAQLIVFEVFATNQAAQPLFTLGIEASSEGQFYIEGSRLFLNLKGISSEHIHLMNSGTGLFSPELMENVINEILLAVLLPNQNGLLRNGIFLSTFKNFGYDEMKVIPIQGALWIMPS</sequence>
<dbReference type="PANTHER" id="PTHR47395:SF1">
    <property type="entry name" value="BPI FOLD-CONTAINING FAMILY B MEMBER 1"/>
    <property type="match status" value="1"/>
</dbReference>
<dbReference type="Gene3D" id="3.15.20.10">
    <property type="entry name" value="Bactericidal permeability-increasing protein, domain 2"/>
    <property type="match status" value="1"/>
</dbReference>
<dbReference type="InterPro" id="IPR001124">
    <property type="entry name" value="Lipid-bd_serum_glycop_C"/>
</dbReference>
<protein>
    <recommendedName>
        <fullName evidence="1">Lipid-binding serum glycoprotein C-terminal domain-containing protein</fullName>
    </recommendedName>
</protein>
<dbReference type="GO" id="GO:0034144">
    <property type="term" value="P:negative regulation of toll-like receptor 4 signaling pathway"/>
    <property type="evidence" value="ECO:0007669"/>
    <property type="project" value="TreeGrafter"/>
</dbReference>
<dbReference type="GO" id="GO:0008289">
    <property type="term" value="F:lipid binding"/>
    <property type="evidence" value="ECO:0007669"/>
    <property type="project" value="InterPro"/>
</dbReference>
<dbReference type="PANTHER" id="PTHR47395">
    <property type="entry name" value="BPI FOLD-CONTAINING FAMILY B MEMBER 1"/>
    <property type="match status" value="1"/>
</dbReference>
<dbReference type="GO" id="GO:0002227">
    <property type="term" value="P:innate immune response in mucosa"/>
    <property type="evidence" value="ECO:0007669"/>
    <property type="project" value="TreeGrafter"/>
</dbReference>
<dbReference type="GeneTree" id="ENSGT01100000263546"/>
<reference evidence="3" key="1">
    <citation type="submission" date="2018-12" db="EMBL/GenBank/DDBJ databases">
        <authorList>
            <person name="Yazar S."/>
        </authorList>
    </citation>
    <scope>NUCLEOTIDE SEQUENCE [LARGE SCALE GENOMIC DNA]</scope>
</reference>
<evidence type="ECO:0000313" key="2">
    <source>
        <dbReference type="Ensembl" id="ENSVURP00010017369.1"/>
    </source>
</evidence>
<reference evidence="2" key="2">
    <citation type="submission" date="2025-08" db="UniProtKB">
        <authorList>
            <consortium name="Ensembl"/>
        </authorList>
    </citation>
    <scope>IDENTIFICATION</scope>
</reference>
<organism evidence="2 3">
    <name type="scientific">Vombatus ursinus</name>
    <name type="common">Common wombat</name>
    <dbReference type="NCBI Taxonomy" id="29139"/>
    <lineage>
        <taxon>Eukaryota</taxon>
        <taxon>Metazoa</taxon>
        <taxon>Chordata</taxon>
        <taxon>Craniata</taxon>
        <taxon>Vertebrata</taxon>
        <taxon>Euteleostomi</taxon>
        <taxon>Mammalia</taxon>
        <taxon>Metatheria</taxon>
        <taxon>Diprotodontia</taxon>
        <taxon>Vombatidae</taxon>
        <taxon>Vombatus</taxon>
    </lineage>
</organism>
<dbReference type="Ensembl" id="ENSVURT00010019728.1">
    <property type="protein sequence ID" value="ENSVURP00010017369.1"/>
    <property type="gene ID" value="ENSVURG00010013265.1"/>
</dbReference>
<evidence type="ECO:0000313" key="3">
    <source>
        <dbReference type="Proteomes" id="UP000314987"/>
    </source>
</evidence>
<dbReference type="Pfam" id="PF02886">
    <property type="entry name" value="LBP_BPI_CETP_C"/>
    <property type="match status" value="1"/>
</dbReference>
<dbReference type="SUPFAM" id="SSF55394">
    <property type="entry name" value="Bactericidal permeability-increasing protein, BPI"/>
    <property type="match status" value="1"/>
</dbReference>
<dbReference type="OMA" id="HIHLMNS"/>
<dbReference type="STRING" id="29139.ENSVURP00010017369"/>
<reference evidence="2" key="3">
    <citation type="submission" date="2025-09" db="UniProtKB">
        <authorList>
            <consortium name="Ensembl"/>
        </authorList>
    </citation>
    <scope>IDENTIFICATION</scope>
</reference>
<evidence type="ECO:0000259" key="1">
    <source>
        <dbReference type="Pfam" id="PF02886"/>
    </source>
</evidence>
<dbReference type="GO" id="GO:0070062">
    <property type="term" value="C:extracellular exosome"/>
    <property type="evidence" value="ECO:0007669"/>
    <property type="project" value="TreeGrafter"/>
</dbReference>
<dbReference type="Proteomes" id="UP000314987">
    <property type="component" value="Unassembled WGS sequence"/>
</dbReference>
<keyword evidence="3" id="KW-1185">Reference proteome</keyword>
<proteinExistence type="predicted"/>
<gene>
    <name evidence="2" type="primary">BPIFB1</name>
</gene>
<accession>A0A4X2KYH3</accession>
<dbReference type="InterPro" id="IPR021193">
    <property type="entry name" value="Bpifb1"/>
</dbReference>
<feature type="domain" description="Lipid-binding serum glycoprotein C-terminal" evidence="1">
    <location>
        <begin position="128"/>
        <end position="248"/>
    </location>
</feature>
<dbReference type="InterPro" id="IPR017943">
    <property type="entry name" value="Bactericidal_perm-incr_a/b_dom"/>
</dbReference>
<dbReference type="AlphaFoldDB" id="A0A4X2KYH3"/>